<dbReference type="GO" id="GO:0000166">
    <property type="term" value="F:nucleotide binding"/>
    <property type="evidence" value="ECO:0007669"/>
    <property type="project" value="InterPro"/>
</dbReference>
<name>A0A0D0E8R6_9AGAM</name>
<dbReference type="InterPro" id="IPR051335">
    <property type="entry name" value="Alanyl-tRNA_Editing_Enzymes"/>
</dbReference>
<gene>
    <name evidence="4" type="ORF">PAXRUDRAFT_30966</name>
</gene>
<dbReference type="SUPFAM" id="SSF50447">
    <property type="entry name" value="Translation proteins"/>
    <property type="match status" value="1"/>
</dbReference>
<dbReference type="GO" id="GO:0002196">
    <property type="term" value="F:Ser-tRNA(Ala) deacylase activity"/>
    <property type="evidence" value="ECO:0007669"/>
    <property type="project" value="TreeGrafter"/>
</dbReference>
<feature type="region of interest" description="Disordered" evidence="3">
    <location>
        <begin position="205"/>
        <end position="224"/>
    </location>
</feature>
<dbReference type="PANTHER" id="PTHR43462:SF1">
    <property type="entry name" value="ALANYL-TRNA EDITING PROTEIN AARSD1"/>
    <property type="match status" value="1"/>
</dbReference>
<keyword evidence="2" id="KW-0862">Zinc</keyword>
<dbReference type="AlphaFoldDB" id="A0A0D0E8R6"/>
<dbReference type="InterPro" id="IPR018163">
    <property type="entry name" value="Thr/Ala-tRNA-synth_IIc_edit"/>
</dbReference>
<dbReference type="STRING" id="930991.A0A0D0E8R6"/>
<keyword evidence="1" id="KW-0479">Metal-binding</keyword>
<dbReference type="EMBL" id="KN824882">
    <property type="protein sequence ID" value="KIK98744.1"/>
    <property type="molecule type" value="Genomic_DNA"/>
</dbReference>
<dbReference type="OrthoDB" id="288942at2759"/>
<evidence type="ECO:0000256" key="2">
    <source>
        <dbReference type="ARBA" id="ARBA00022833"/>
    </source>
</evidence>
<protein>
    <submittedName>
        <fullName evidence="4">Unplaced genomic scaffold scaffold_60, whole genome shotgun sequence</fullName>
    </submittedName>
</protein>
<dbReference type="SUPFAM" id="SSF55186">
    <property type="entry name" value="ThrRS/AlaRS common domain"/>
    <property type="match status" value="1"/>
</dbReference>
<accession>A0A0D0E8R6</accession>
<evidence type="ECO:0000256" key="3">
    <source>
        <dbReference type="SAM" id="MobiDB-lite"/>
    </source>
</evidence>
<evidence type="ECO:0000256" key="1">
    <source>
        <dbReference type="ARBA" id="ARBA00022723"/>
    </source>
</evidence>
<dbReference type="InterPro" id="IPR009000">
    <property type="entry name" value="Transl_B-barrel_sf"/>
</dbReference>
<organism evidence="4 5">
    <name type="scientific">Paxillus rubicundulus Ve08.2h10</name>
    <dbReference type="NCBI Taxonomy" id="930991"/>
    <lineage>
        <taxon>Eukaryota</taxon>
        <taxon>Fungi</taxon>
        <taxon>Dikarya</taxon>
        <taxon>Basidiomycota</taxon>
        <taxon>Agaricomycotina</taxon>
        <taxon>Agaricomycetes</taxon>
        <taxon>Agaricomycetidae</taxon>
        <taxon>Boletales</taxon>
        <taxon>Paxilineae</taxon>
        <taxon>Paxillaceae</taxon>
        <taxon>Paxillus</taxon>
    </lineage>
</organism>
<dbReference type="Gene3D" id="2.40.30.130">
    <property type="match status" value="1"/>
</dbReference>
<dbReference type="PANTHER" id="PTHR43462">
    <property type="entry name" value="ALANYL-TRNA EDITING PROTEIN"/>
    <property type="match status" value="1"/>
</dbReference>
<dbReference type="GO" id="GO:0046872">
    <property type="term" value="F:metal ion binding"/>
    <property type="evidence" value="ECO:0007669"/>
    <property type="project" value="UniProtKB-KW"/>
</dbReference>
<reference evidence="4 5" key="1">
    <citation type="submission" date="2014-04" db="EMBL/GenBank/DDBJ databases">
        <authorList>
            <consortium name="DOE Joint Genome Institute"/>
            <person name="Kuo A."/>
            <person name="Kohler A."/>
            <person name="Jargeat P."/>
            <person name="Nagy L.G."/>
            <person name="Floudas D."/>
            <person name="Copeland A."/>
            <person name="Barry K.W."/>
            <person name="Cichocki N."/>
            <person name="Veneault-Fourrey C."/>
            <person name="LaButti K."/>
            <person name="Lindquist E.A."/>
            <person name="Lipzen A."/>
            <person name="Lundell T."/>
            <person name="Morin E."/>
            <person name="Murat C."/>
            <person name="Sun H."/>
            <person name="Tunlid A."/>
            <person name="Henrissat B."/>
            <person name="Grigoriev I.V."/>
            <person name="Hibbett D.S."/>
            <person name="Martin F."/>
            <person name="Nordberg H.P."/>
            <person name="Cantor M.N."/>
            <person name="Hua S.X."/>
        </authorList>
    </citation>
    <scope>NUCLEOTIDE SEQUENCE [LARGE SCALE GENOMIC DNA]</scope>
    <source>
        <strain evidence="4 5">Ve08.2h10</strain>
    </source>
</reference>
<keyword evidence="5" id="KW-1185">Reference proteome</keyword>
<dbReference type="Proteomes" id="UP000054538">
    <property type="component" value="Unassembled WGS sequence"/>
</dbReference>
<evidence type="ECO:0000313" key="5">
    <source>
        <dbReference type="Proteomes" id="UP000054538"/>
    </source>
</evidence>
<reference evidence="5" key="2">
    <citation type="submission" date="2015-01" db="EMBL/GenBank/DDBJ databases">
        <title>Evolutionary Origins and Diversification of the Mycorrhizal Mutualists.</title>
        <authorList>
            <consortium name="DOE Joint Genome Institute"/>
            <consortium name="Mycorrhizal Genomics Consortium"/>
            <person name="Kohler A."/>
            <person name="Kuo A."/>
            <person name="Nagy L.G."/>
            <person name="Floudas D."/>
            <person name="Copeland A."/>
            <person name="Barry K.W."/>
            <person name="Cichocki N."/>
            <person name="Veneault-Fourrey C."/>
            <person name="LaButti K."/>
            <person name="Lindquist E.A."/>
            <person name="Lipzen A."/>
            <person name="Lundell T."/>
            <person name="Morin E."/>
            <person name="Murat C."/>
            <person name="Riley R."/>
            <person name="Ohm R."/>
            <person name="Sun H."/>
            <person name="Tunlid A."/>
            <person name="Henrissat B."/>
            <person name="Grigoriev I.V."/>
            <person name="Hibbett D.S."/>
            <person name="Martin F."/>
        </authorList>
    </citation>
    <scope>NUCLEOTIDE SEQUENCE [LARGE SCALE GENOMIC DNA]</scope>
    <source>
        <strain evidence="5">Ve08.2h10</strain>
    </source>
</reference>
<dbReference type="Gene3D" id="3.30.980.10">
    <property type="entry name" value="Threonyl-trna Synthetase, Chain A, domain 2"/>
    <property type="match status" value="1"/>
</dbReference>
<proteinExistence type="predicted"/>
<sequence>MSAAAIVLSPSTTPPTYHRIASPTLKLPSNPRLTIPTTVVSCTISQSGPPPSGRKGKKAPVPATLEAPTLQVILHDTVVFPEGGGQPSDTASIETGDGHIWKVTQAKCHGGHAVHYVQVGEVETDLLQFAPAAKVVVTLGDADRNRRYDHMTMHTSQHLLSAVIEARLNIPTLSWSLTEVPAPCYVELARSMTEDEIQAIQTEANQYEMDKPNEPDEQSSDPARGFNKVIPADYTGGVMRVVCCGTHWPTLHNLQLFSIPQTETLARFNTASARLYFFAGPRLVQHLTNTHIQLVATAANLSCGAPQVPTRVEQKRVEDLEFELAKRTARNLLEEMGPQSGQAFFKHVHRVDDSVNPLGFLSTIASAFARLVLSESQYLVILSSTSSSQSATGTNVFFLSWAQMKGKLRVKGGGKGTRWSGKFSGVWKEGREDMIVSGVLQAAGNPYK</sequence>
<dbReference type="InParanoid" id="A0A0D0E8R6"/>
<dbReference type="HOGENOM" id="CLU_004485_7_1_1"/>
<evidence type="ECO:0000313" key="4">
    <source>
        <dbReference type="EMBL" id="KIK98744.1"/>
    </source>
</evidence>